<dbReference type="Proteomes" id="UP000293289">
    <property type="component" value="Unassembled WGS sequence"/>
</dbReference>
<feature type="domain" description="DUF7144" evidence="2">
    <location>
        <begin position="9"/>
        <end position="111"/>
    </location>
</feature>
<dbReference type="RefSeq" id="WP_130354251.1">
    <property type="nucleotide sequence ID" value="NZ_SGWY01000004.1"/>
</dbReference>
<reference evidence="3 4" key="1">
    <citation type="submission" date="2019-02" db="EMBL/GenBank/DDBJ databases">
        <title>Genomic Encyclopedia of Type Strains, Phase IV (KMG-IV): sequencing the most valuable type-strain genomes for metagenomic binning, comparative biology and taxonomic classification.</title>
        <authorList>
            <person name="Goeker M."/>
        </authorList>
    </citation>
    <scope>NUCLEOTIDE SEQUENCE [LARGE SCALE GENOMIC DNA]</scope>
    <source>
        <strain evidence="3 4">DSM 43045</strain>
    </source>
</reference>
<sequence length="124" mass="12753">MAGPRPGGVTLVAVIAWINGVLGVITGILLLTGGAAADSPAVTTAAWVTIVIGIVTILVGVGLLRGSNLARIVATVVFVLNLANAIWTMFAVPGQFWTAIINALLAVIGLVLLYSARANEFFRD</sequence>
<dbReference type="InterPro" id="IPR055568">
    <property type="entry name" value="DUF7144"/>
</dbReference>
<accession>A0A4Q7M663</accession>
<feature type="transmembrane region" description="Helical" evidence="1">
    <location>
        <begin position="44"/>
        <end position="64"/>
    </location>
</feature>
<organism evidence="3 4">
    <name type="scientific">Agromyces ramosus</name>
    <dbReference type="NCBI Taxonomy" id="33879"/>
    <lineage>
        <taxon>Bacteria</taxon>
        <taxon>Bacillati</taxon>
        <taxon>Actinomycetota</taxon>
        <taxon>Actinomycetes</taxon>
        <taxon>Micrococcales</taxon>
        <taxon>Microbacteriaceae</taxon>
        <taxon>Agromyces</taxon>
    </lineage>
</organism>
<feature type="transmembrane region" description="Helical" evidence="1">
    <location>
        <begin position="12"/>
        <end position="32"/>
    </location>
</feature>
<dbReference type="Pfam" id="PF23636">
    <property type="entry name" value="DUF7144"/>
    <property type="match status" value="1"/>
</dbReference>
<keyword evidence="4" id="KW-1185">Reference proteome</keyword>
<evidence type="ECO:0000313" key="3">
    <source>
        <dbReference type="EMBL" id="RZS63495.1"/>
    </source>
</evidence>
<dbReference type="AlphaFoldDB" id="A0A4Q7M663"/>
<evidence type="ECO:0000256" key="1">
    <source>
        <dbReference type="SAM" id="Phobius"/>
    </source>
</evidence>
<evidence type="ECO:0000259" key="2">
    <source>
        <dbReference type="Pfam" id="PF23636"/>
    </source>
</evidence>
<proteinExistence type="predicted"/>
<keyword evidence="1" id="KW-0472">Membrane</keyword>
<protein>
    <recommendedName>
        <fullName evidence="2">DUF7144 domain-containing protein</fullName>
    </recommendedName>
</protein>
<keyword evidence="1" id="KW-1133">Transmembrane helix</keyword>
<keyword evidence="1" id="KW-0812">Transmembrane</keyword>
<gene>
    <name evidence="3" type="ORF">EV187_3401</name>
</gene>
<comment type="caution">
    <text evidence="3">The sequence shown here is derived from an EMBL/GenBank/DDBJ whole genome shotgun (WGS) entry which is preliminary data.</text>
</comment>
<name>A0A4Q7M663_9MICO</name>
<dbReference type="EMBL" id="SGWY01000004">
    <property type="protein sequence ID" value="RZS63495.1"/>
    <property type="molecule type" value="Genomic_DNA"/>
</dbReference>
<feature type="transmembrane region" description="Helical" evidence="1">
    <location>
        <begin position="96"/>
        <end position="116"/>
    </location>
</feature>
<feature type="transmembrane region" description="Helical" evidence="1">
    <location>
        <begin position="71"/>
        <end position="90"/>
    </location>
</feature>
<dbReference type="OrthoDB" id="4981655at2"/>
<evidence type="ECO:0000313" key="4">
    <source>
        <dbReference type="Proteomes" id="UP000293289"/>
    </source>
</evidence>